<dbReference type="Proteomes" id="UP000029839">
    <property type="component" value="Unassembled WGS sequence"/>
</dbReference>
<dbReference type="OrthoDB" id="9799921at2"/>
<dbReference type="PANTHER" id="PTHR12159:SF9">
    <property type="entry name" value="G_T MISMATCH-SPECIFIC THYMINE DNA GLYCOSYLASE"/>
    <property type="match status" value="1"/>
</dbReference>
<dbReference type="PANTHER" id="PTHR12159">
    <property type="entry name" value="G/T AND G/U MISMATCH-SPECIFIC DNA GLYCOSYLASE"/>
    <property type="match status" value="1"/>
</dbReference>
<protein>
    <submittedName>
        <fullName evidence="5">DNA glycosylase</fullName>
    </submittedName>
</protein>
<comment type="caution">
    <text evidence="5">The sequence shown here is derived from an EMBL/GenBank/DDBJ whole genome shotgun (WGS) entry which is preliminary data.</text>
</comment>
<keyword evidence="1" id="KW-0227">DNA damage</keyword>
<dbReference type="InterPro" id="IPR036895">
    <property type="entry name" value="Uracil-DNA_glycosylase-like_sf"/>
</dbReference>
<evidence type="ECO:0000313" key="6">
    <source>
        <dbReference type="Proteomes" id="UP000029839"/>
    </source>
</evidence>
<gene>
    <name evidence="5" type="ORF">N868_07830</name>
</gene>
<keyword evidence="6" id="KW-1185">Reference proteome</keyword>
<dbReference type="AlphaFoldDB" id="A0A0A0BVG6"/>
<dbReference type="GO" id="GO:0004844">
    <property type="term" value="F:uracil DNA N-glycosylase activity"/>
    <property type="evidence" value="ECO:0007669"/>
    <property type="project" value="TreeGrafter"/>
</dbReference>
<evidence type="ECO:0000313" key="5">
    <source>
        <dbReference type="EMBL" id="KGM11667.1"/>
    </source>
</evidence>
<feature type="domain" description="Uracil-DNA glycosylase-like" evidence="4">
    <location>
        <begin position="26"/>
        <end position="136"/>
    </location>
</feature>
<evidence type="ECO:0000256" key="3">
    <source>
        <dbReference type="ARBA" id="ARBA00023204"/>
    </source>
</evidence>
<reference evidence="5 6" key="1">
    <citation type="submission" date="2013-08" db="EMBL/GenBank/DDBJ databases">
        <title>Genome sequencing of Cellulomonas carbonis T26.</title>
        <authorList>
            <person name="Chen F."/>
            <person name="Li Y."/>
            <person name="Wang G."/>
        </authorList>
    </citation>
    <scope>NUCLEOTIDE SEQUENCE [LARGE SCALE GENOMIC DNA]</scope>
    <source>
        <strain evidence="5 6">T26</strain>
    </source>
</reference>
<dbReference type="InterPro" id="IPR015637">
    <property type="entry name" value="MUG/TDG"/>
</dbReference>
<evidence type="ECO:0000256" key="2">
    <source>
        <dbReference type="ARBA" id="ARBA00022801"/>
    </source>
</evidence>
<dbReference type="RefSeq" id="WP_043604174.1">
    <property type="nucleotide sequence ID" value="NZ_AXCY01000016.1"/>
</dbReference>
<proteinExistence type="predicted"/>
<evidence type="ECO:0000256" key="1">
    <source>
        <dbReference type="ARBA" id="ARBA00022763"/>
    </source>
</evidence>
<reference evidence="5 6" key="2">
    <citation type="journal article" date="2015" name="Stand. Genomic Sci.">
        <title>Draft genome sequence of Cellulomonas carbonis T26(T) and comparative analysis of six Cellulomonas genomes.</title>
        <authorList>
            <person name="Zhuang W."/>
            <person name="Zhang S."/>
            <person name="Xia X."/>
            <person name="Wang G."/>
        </authorList>
    </citation>
    <scope>NUCLEOTIDE SEQUENCE [LARGE SCALE GENOMIC DNA]</scope>
    <source>
        <strain evidence="5 6">T26</strain>
    </source>
</reference>
<dbReference type="Gene3D" id="3.40.470.10">
    <property type="entry name" value="Uracil-DNA glycosylase-like domain"/>
    <property type="match status" value="1"/>
</dbReference>
<keyword evidence="3" id="KW-0234">DNA repair</keyword>
<dbReference type="GO" id="GO:0008263">
    <property type="term" value="F:pyrimidine-specific mismatch base pair DNA N-glycosylase activity"/>
    <property type="evidence" value="ECO:0007669"/>
    <property type="project" value="TreeGrafter"/>
</dbReference>
<dbReference type="InterPro" id="IPR005122">
    <property type="entry name" value="Uracil-DNA_glycosylase-like"/>
</dbReference>
<sequence>MIGHQVNVALDGELIVTLADLWPEPCRAVIVGVNPAPRSVEAGHYYQGSDGRRAMSRLRAAGLLPPAGGGFTDDEAVAAGIGFTDVVKRPTRRSTDLAGRELEEGRARLRAELAARRVPLVVCVFKPAVEALLGRAVAPGFQPKEFAGSQVFRMPGPYAPTADAARVMQELAEHLDGR</sequence>
<dbReference type="EMBL" id="AXCY01000016">
    <property type="protein sequence ID" value="KGM11667.1"/>
    <property type="molecule type" value="Genomic_DNA"/>
</dbReference>
<name>A0A0A0BVG6_9CELL</name>
<evidence type="ECO:0000259" key="4">
    <source>
        <dbReference type="Pfam" id="PF03167"/>
    </source>
</evidence>
<keyword evidence="2" id="KW-0378">Hydrolase</keyword>
<organism evidence="5 6">
    <name type="scientific">Cellulomonas carbonis T26</name>
    <dbReference type="NCBI Taxonomy" id="947969"/>
    <lineage>
        <taxon>Bacteria</taxon>
        <taxon>Bacillati</taxon>
        <taxon>Actinomycetota</taxon>
        <taxon>Actinomycetes</taxon>
        <taxon>Micrococcales</taxon>
        <taxon>Cellulomonadaceae</taxon>
        <taxon>Cellulomonas</taxon>
    </lineage>
</organism>
<dbReference type="Pfam" id="PF03167">
    <property type="entry name" value="UDG"/>
    <property type="match status" value="1"/>
</dbReference>
<dbReference type="GO" id="GO:0006285">
    <property type="term" value="P:base-excision repair, AP site formation"/>
    <property type="evidence" value="ECO:0007669"/>
    <property type="project" value="InterPro"/>
</dbReference>
<accession>A0A0A0BVG6</accession>
<dbReference type="SUPFAM" id="SSF52141">
    <property type="entry name" value="Uracil-DNA glycosylase-like"/>
    <property type="match status" value="1"/>
</dbReference>